<protein>
    <submittedName>
        <fullName evidence="1">Uncharacterized protein</fullName>
    </submittedName>
</protein>
<proteinExistence type="predicted"/>
<sequence>MNCYHVTLQVFFPVEGSITYFTREAVYVQVMALYMLPQIKLHVESSLTNITGERTFPRVKFDMNIQFVFVNKPHLTQCTREGSQTLVHVYLFLVYVHCSDSLEQSTTLVTCY</sequence>
<organism evidence="1">
    <name type="scientific">Cacopsylla melanoneura</name>
    <dbReference type="NCBI Taxonomy" id="428564"/>
    <lineage>
        <taxon>Eukaryota</taxon>
        <taxon>Metazoa</taxon>
        <taxon>Ecdysozoa</taxon>
        <taxon>Arthropoda</taxon>
        <taxon>Hexapoda</taxon>
        <taxon>Insecta</taxon>
        <taxon>Pterygota</taxon>
        <taxon>Neoptera</taxon>
        <taxon>Paraneoptera</taxon>
        <taxon>Hemiptera</taxon>
        <taxon>Sternorrhyncha</taxon>
        <taxon>Psylloidea</taxon>
        <taxon>Psyllidae</taxon>
        <taxon>Psyllinae</taxon>
        <taxon>Cacopsylla</taxon>
    </lineage>
</organism>
<dbReference type="AlphaFoldDB" id="A0A8D8UYD3"/>
<accession>A0A8D8UYD3</accession>
<reference evidence="1" key="1">
    <citation type="submission" date="2021-05" db="EMBL/GenBank/DDBJ databases">
        <authorList>
            <person name="Alioto T."/>
            <person name="Alioto T."/>
            <person name="Gomez Garrido J."/>
        </authorList>
    </citation>
    <scope>NUCLEOTIDE SEQUENCE</scope>
</reference>
<evidence type="ECO:0000313" key="1">
    <source>
        <dbReference type="EMBL" id="CAG6714054.1"/>
    </source>
</evidence>
<dbReference type="EMBL" id="HBUF01351356">
    <property type="protein sequence ID" value="CAG6714057.1"/>
    <property type="molecule type" value="Transcribed_RNA"/>
</dbReference>
<dbReference type="EMBL" id="HBUF01351357">
    <property type="protein sequence ID" value="CAG6714060.1"/>
    <property type="molecule type" value="Transcribed_RNA"/>
</dbReference>
<dbReference type="EMBL" id="HBUF01351355">
    <property type="protein sequence ID" value="CAG6714054.1"/>
    <property type="molecule type" value="Transcribed_RNA"/>
</dbReference>
<name>A0A8D8UYD3_9HEMI</name>